<dbReference type="PANTHER" id="PTHR31862:SF1">
    <property type="entry name" value="UPF0261 DOMAIN PROTEIN (AFU_ORTHOLOGUE AFUA_1G10120)"/>
    <property type="match status" value="1"/>
</dbReference>
<dbReference type="OrthoDB" id="9776369at2"/>
<proteinExistence type="predicted"/>
<dbReference type="AlphaFoldDB" id="A0A2A9EL53"/>
<accession>A0A2A9EL53</accession>
<dbReference type="EMBL" id="PDJI01000004">
    <property type="protein sequence ID" value="PFG38970.1"/>
    <property type="molecule type" value="Genomic_DNA"/>
</dbReference>
<comment type="caution">
    <text evidence="3">The sequence shown here is derived from an EMBL/GenBank/DDBJ whole genome shotgun (WGS) entry which is preliminary data.</text>
</comment>
<feature type="domain" description="UPF0261" evidence="1">
    <location>
        <begin position="14"/>
        <end position="186"/>
    </location>
</feature>
<evidence type="ECO:0000259" key="1">
    <source>
        <dbReference type="Pfam" id="PF06792"/>
    </source>
</evidence>
<evidence type="ECO:0000313" key="4">
    <source>
        <dbReference type="Proteomes" id="UP000222106"/>
    </source>
</evidence>
<dbReference type="Pfam" id="PF23189">
    <property type="entry name" value="UPF0261_C"/>
    <property type="match status" value="1"/>
</dbReference>
<dbReference type="Gene3D" id="3.40.50.12030">
    <property type="entry name" value="Uncharacterised protein family UPF0261, NC domain"/>
    <property type="match status" value="1"/>
</dbReference>
<dbReference type="InterPro" id="IPR056778">
    <property type="entry name" value="UPF0261_C"/>
</dbReference>
<dbReference type="InterPro" id="IPR044122">
    <property type="entry name" value="UPF0261_N"/>
</dbReference>
<dbReference type="Proteomes" id="UP000222106">
    <property type="component" value="Unassembled WGS sequence"/>
</dbReference>
<keyword evidence="4" id="KW-1185">Reference proteome</keyword>
<dbReference type="InterPro" id="IPR008322">
    <property type="entry name" value="UPF0261"/>
</dbReference>
<name>A0A2A9EL53_9MICO</name>
<dbReference type="PIRSF" id="PIRSF033271">
    <property type="entry name" value="UCP033271"/>
    <property type="match status" value="1"/>
</dbReference>
<dbReference type="Gene3D" id="3.40.50.12020">
    <property type="entry name" value="Uncharacterised protein family UPF0261, NN domain"/>
    <property type="match status" value="1"/>
</dbReference>
<dbReference type="InterPro" id="IPR051353">
    <property type="entry name" value="Tobamovirus_resist_UPF0261"/>
</dbReference>
<feature type="domain" description="UPF0261" evidence="2">
    <location>
        <begin position="200"/>
        <end position="415"/>
    </location>
</feature>
<dbReference type="Pfam" id="PF06792">
    <property type="entry name" value="UPF0261"/>
    <property type="match status" value="1"/>
</dbReference>
<sequence length="423" mass="43588">MAAAPPAGPATTPVVAVLATLDTKREEARFLRDRVAAEGGEPVVVDIGLTTADEPLATVPASAVAGAAGRDVAGLRAGPRDEAMAAMGAGAAAHLTRWYESGRLDGMIGVGGNQGTAVASIAMRAVPVGVPKLLISTVASGNVRKYVMDSDIAMQFSVADLLGGPNIVTTSILDTCAAGIVAMARAGARHRAEARPRASAVAVTAFGNTETAVVRAISVLREQGYEIVPFHASGACGSAMERLIRQGTIQAVLDMTTHELLGELHPRDIYAPVRPGRLTAAGEAGIPQVVVPGGLEYLCFGGLDEIPERYRGRPTHVHNPYNTNVRATAEELAAVGELMAARLNAATGPAAVLVPLRGWSHVGSPGGILHDPAANQALVDVLSARLRSDIPLTLLDLSINDEEFAVTAAQTLTDMVGAPTAVR</sequence>
<evidence type="ECO:0000259" key="2">
    <source>
        <dbReference type="Pfam" id="PF23189"/>
    </source>
</evidence>
<reference evidence="3 4" key="1">
    <citation type="submission" date="2017-10" db="EMBL/GenBank/DDBJ databases">
        <title>Sequencing the genomes of 1000 actinobacteria strains.</title>
        <authorList>
            <person name="Klenk H.-P."/>
        </authorList>
    </citation>
    <scope>NUCLEOTIDE SEQUENCE [LARGE SCALE GENOMIC DNA]</scope>
    <source>
        <strain evidence="3 4">DSM 21838</strain>
    </source>
</reference>
<dbReference type="CDD" id="cd15488">
    <property type="entry name" value="Tm-1-like"/>
    <property type="match status" value="1"/>
</dbReference>
<dbReference type="NCBIfam" id="NF002674">
    <property type="entry name" value="PRK02399.1-2"/>
    <property type="match status" value="1"/>
</dbReference>
<dbReference type="RefSeq" id="WP_098483149.1">
    <property type="nucleotide sequence ID" value="NZ_PDJI01000004.1"/>
</dbReference>
<dbReference type="PANTHER" id="PTHR31862">
    <property type="entry name" value="UPF0261 DOMAIN PROTEIN (AFU_ORTHOLOGUE AFUA_1G10120)"/>
    <property type="match status" value="1"/>
</dbReference>
<evidence type="ECO:0000313" key="3">
    <source>
        <dbReference type="EMBL" id="PFG38970.1"/>
    </source>
</evidence>
<protein>
    <submittedName>
        <fullName evidence="3">Uncharacterized protein (UPF0261 family)</fullName>
    </submittedName>
</protein>
<organism evidence="3 4">
    <name type="scientific">Georgenia soli</name>
    <dbReference type="NCBI Taxonomy" id="638953"/>
    <lineage>
        <taxon>Bacteria</taxon>
        <taxon>Bacillati</taxon>
        <taxon>Actinomycetota</taxon>
        <taxon>Actinomycetes</taxon>
        <taxon>Micrococcales</taxon>
        <taxon>Bogoriellaceae</taxon>
        <taxon>Georgenia</taxon>
    </lineage>
</organism>
<gene>
    <name evidence="3" type="ORF">ATJ97_1463</name>
</gene>